<feature type="region of interest" description="Disordered" evidence="1">
    <location>
        <begin position="1"/>
        <end position="25"/>
    </location>
</feature>
<evidence type="ECO:0000313" key="3">
    <source>
        <dbReference type="Proteomes" id="UP000267606"/>
    </source>
</evidence>
<protein>
    <submittedName>
        <fullName evidence="2 4">Uncharacterized protein</fullName>
    </submittedName>
</protein>
<name>A0A183I7P8_9BILA</name>
<reference evidence="4" key="1">
    <citation type="submission" date="2016-06" db="UniProtKB">
        <authorList>
            <consortium name="WormBaseParasite"/>
        </authorList>
    </citation>
    <scope>IDENTIFICATION</scope>
</reference>
<reference evidence="2 3" key="2">
    <citation type="submission" date="2018-11" db="EMBL/GenBank/DDBJ databases">
        <authorList>
            <consortium name="Pathogen Informatics"/>
        </authorList>
    </citation>
    <scope>NUCLEOTIDE SEQUENCE [LARGE SCALE GENOMIC DNA]</scope>
</reference>
<dbReference type="EMBL" id="UZAJ01042811">
    <property type="protein sequence ID" value="VDP23711.1"/>
    <property type="molecule type" value="Genomic_DNA"/>
</dbReference>
<gene>
    <name evidence="2" type="ORF">OFLC_LOCUS15760</name>
</gene>
<keyword evidence="3" id="KW-1185">Reference proteome</keyword>
<accession>A0A183I7P8</accession>
<feature type="compositionally biased region" description="Polar residues" evidence="1">
    <location>
        <begin position="81"/>
        <end position="90"/>
    </location>
</feature>
<sequence length="147" mass="17302">MRSKIQPDEQRLRRSPRKHPSSCNEILLSPQKPLLLSQPIICRRLSSLLGSVSDFENEKENDGLNSLSETVNEDENKTNPDESSQESNNACAEEEQQPFRDEKECLKRKVGRKNENYRRLKMKKCYVHGTSLAKKNFRKWRKNRNKR</sequence>
<organism evidence="4">
    <name type="scientific">Onchocerca flexuosa</name>
    <dbReference type="NCBI Taxonomy" id="387005"/>
    <lineage>
        <taxon>Eukaryota</taxon>
        <taxon>Metazoa</taxon>
        <taxon>Ecdysozoa</taxon>
        <taxon>Nematoda</taxon>
        <taxon>Chromadorea</taxon>
        <taxon>Rhabditida</taxon>
        <taxon>Spirurina</taxon>
        <taxon>Spiruromorpha</taxon>
        <taxon>Filarioidea</taxon>
        <taxon>Onchocercidae</taxon>
        <taxon>Onchocerca</taxon>
    </lineage>
</organism>
<feature type="compositionally biased region" description="Basic and acidic residues" evidence="1">
    <location>
        <begin position="1"/>
        <end position="12"/>
    </location>
</feature>
<dbReference type="WBParaSite" id="OFLC_0001577301-mRNA-1">
    <property type="protein sequence ID" value="OFLC_0001577301-mRNA-1"/>
    <property type="gene ID" value="OFLC_0001577301"/>
</dbReference>
<feature type="compositionally biased region" description="Basic and acidic residues" evidence="1">
    <location>
        <begin position="97"/>
        <end position="106"/>
    </location>
</feature>
<feature type="region of interest" description="Disordered" evidence="1">
    <location>
        <begin position="56"/>
        <end position="106"/>
    </location>
</feature>
<evidence type="ECO:0000256" key="1">
    <source>
        <dbReference type="SAM" id="MobiDB-lite"/>
    </source>
</evidence>
<evidence type="ECO:0000313" key="2">
    <source>
        <dbReference type="EMBL" id="VDP23711.1"/>
    </source>
</evidence>
<dbReference type="AlphaFoldDB" id="A0A183I7P8"/>
<proteinExistence type="predicted"/>
<dbReference type="Proteomes" id="UP000267606">
    <property type="component" value="Unassembled WGS sequence"/>
</dbReference>
<evidence type="ECO:0000313" key="4">
    <source>
        <dbReference type="WBParaSite" id="OFLC_0001577301-mRNA-1"/>
    </source>
</evidence>